<evidence type="ECO:0000313" key="2">
    <source>
        <dbReference type="Proteomes" id="UP000663193"/>
    </source>
</evidence>
<name>A0A7U2F241_PHANO</name>
<dbReference type="AlphaFoldDB" id="A0A7U2F241"/>
<accession>A0A7U2F241</accession>
<dbReference type="OrthoDB" id="3770318at2759"/>
<dbReference type="Proteomes" id="UP000663193">
    <property type="component" value="Chromosome 7"/>
</dbReference>
<keyword evidence="2" id="KW-1185">Reference proteome</keyword>
<organism evidence="1 2">
    <name type="scientific">Phaeosphaeria nodorum (strain SN15 / ATCC MYA-4574 / FGSC 10173)</name>
    <name type="common">Glume blotch fungus</name>
    <name type="synonym">Parastagonospora nodorum</name>
    <dbReference type="NCBI Taxonomy" id="321614"/>
    <lineage>
        <taxon>Eukaryota</taxon>
        <taxon>Fungi</taxon>
        <taxon>Dikarya</taxon>
        <taxon>Ascomycota</taxon>
        <taxon>Pezizomycotina</taxon>
        <taxon>Dothideomycetes</taxon>
        <taxon>Pleosporomycetidae</taxon>
        <taxon>Pleosporales</taxon>
        <taxon>Pleosporineae</taxon>
        <taxon>Phaeosphaeriaceae</taxon>
        <taxon>Parastagonospora</taxon>
    </lineage>
</organism>
<gene>
    <name evidence="1" type="ORF">JI435_089010</name>
</gene>
<protein>
    <submittedName>
        <fullName evidence="1">Uncharacterized protein</fullName>
    </submittedName>
</protein>
<proteinExistence type="predicted"/>
<dbReference type="VEuPathDB" id="FungiDB:JI435_089010"/>
<reference evidence="2" key="1">
    <citation type="journal article" date="2021" name="BMC Genomics">
        <title>Chromosome-level genome assembly and manually-curated proteome of model necrotroph Parastagonospora nodorum Sn15 reveals a genome-wide trove of candidate effector homologs, and redundancy of virulence-related functions within an accessory chromosome.</title>
        <authorList>
            <person name="Bertazzoni S."/>
            <person name="Jones D.A.B."/>
            <person name="Phan H.T."/>
            <person name="Tan K.-C."/>
            <person name="Hane J.K."/>
        </authorList>
    </citation>
    <scope>NUCLEOTIDE SEQUENCE [LARGE SCALE GENOMIC DNA]</scope>
    <source>
        <strain evidence="2">SN15 / ATCC MYA-4574 / FGSC 10173)</strain>
    </source>
</reference>
<dbReference type="EMBL" id="CP069029">
    <property type="protein sequence ID" value="QRC97315.1"/>
    <property type="molecule type" value="Genomic_DNA"/>
</dbReference>
<sequence length="237" mass="26226">MEGGDAACGDAGCTVCGADYYCVGHDDWKHPPLEKMVVTAGAKDIPGKRAILTNFLEPGQFKDHWAADICKEITKIPSDQDTNAGKWHYSIQGTHKKVMSLSHEGEYLTILVTWEPSDKRLLPKFDDVKVDLCKKALNEATQNTHKLEYGAFNTKSVLSLKNRHDIAISTPRSTDGGRQSKRGRAGNTIAFINIELGDHNKERTFPSLPKTWGQKRKTRCLGGLQGACVEEQDKKGD</sequence>
<evidence type="ECO:0000313" key="1">
    <source>
        <dbReference type="EMBL" id="QRC97315.1"/>
    </source>
</evidence>